<gene>
    <name evidence="2" type="ORF">PVAND_010217</name>
</gene>
<evidence type="ECO:0000259" key="1">
    <source>
        <dbReference type="PROSITE" id="PS50097"/>
    </source>
</evidence>
<dbReference type="SMART" id="SM00225">
    <property type="entry name" value="BTB"/>
    <property type="match status" value="1"/>
</dbReference>
<dbReference type="CDD" id="cd18186">
    <property type="entry name" value="BTB_POZ_ZBTB_KLHL-like"/>
    <property type="match status" value="1"/>
</dbReference>
<dbReference type="OrthoDB" id="624345at2759"/>
<name>A0A9J6CFP6_POLVA</name>
<comment type="caution">
    <text evidence="2">The sequence shown here is derived from an EMBL/GenBank/DDBJ whole genome shotgun (WGS) entry which is preliminary data.</text>
</comment>
<dbReference type="AlphaFoldDB" id="A0A9J6CFP6"/>
<dbReference type="InterPro" id="IPR051481">
    <property type="entry name" value="BTB-POZ/Galectin-3-binding"/>
</dbReference>
<keyword evidence="3" id="KW-1185">Reference proteome</keyword>
<dbReference type="InterPro" id="IPR011333">
    <property type="entry name" value="SKP1/BTB/POZ_sf"/>
</dbReference>
<organism evidence="2 3">
    <name type="scientific">Polypedilum vanderplanki</name>
    <name type="common">Sleeping chironomid midge</name>
    <dbReference type="NCBI Taxonomy" id="319348"/>
    <lineage>
        <taxon>Eukaryota</taxon>
        <taxon>Metazoa</taxon>
        <taxon>Ecdysozoa</taxon>
        <taxon>Arthropoda</taxon>
        <taxon>Hexapoda</taxon>
        <taxon>Insecta</taxon>
        <taxon>Pterygota</taxon>
        <taxon>Neoptera</taxon>
        <taxon>Endopterygota</taxon>
        <taxon>Diptera</taxon>
        <taxon>Nematocera</taxon>
        <taxon>Chironomoidea</taxon>
        <taxon>Chironomidae</taxon>
        <taxon>Chironominae</taxon>
        <taxon>Polypedilum</taxon>
        <taxon>Polypedilum</taxon>
    </lineage>
</organism>
<feature type="domain" description="BTB" evidence="1">
    <location>
        <begin position="36"/>
        <end position="103"/>
    </location>
</feature>
<dbReference type="PANTHER" id="PTHR24410">
    <property type="entry name" value="HL07962P-RELATED"/>
    <property type="match status" value="1"/>
</dbReference>
<dbReference type="InterPro" id="IPR000210">
    <property type="entry name" value="BTB/POZ_dom"/>
</dbReference>
<reference evidence="2" key="1">
    <citation type="submission" date="2021-03" db="EMBL/GenBank/DDBJ databases">
        <title>Chromosome level genome of the anhydrobiotic midge Polypedilum vanderplanki.</title>
        <authorList>
            <person name="Yoshida Y."/>
            <person name="Kikawada T."/>
            <person name="Gusev O."/>
        </authorList>
    </citation>
    <scope>NUCLEOTIDE SEQUENCE</scope>
    <source>
        <strain evidence="2">NIAS01</strain>
        <tissue evidence="2">Whole body or cell culture</tissue>
    </source>
</reference>
<dbReference type="Proteomes" id="UP001107558">
    <property type="component" value="Chromosome 1"/>
</dbReference>
<protein>
    <recommendedName>
        <fullName evidence="1">BTB domain-containing protein</fullName>
    </recommendedName>
</protein>
<dbReference type="EMBL" id="JADBJN010000001">
    <property type="protein sequence ID" value="KAG5680727.1"/>
    <property type="molecule type" value="Genomic_DNA"/>
</dbReference>
<dbReference type="PROSITE" id="PS50097">
    <property type="entry name" value="BTB"/>
    <property type="match status" value="1"/>
</dbReference>
<dbReference type="Pfam" id="PF00651">
    <property type="entry name" value="BTB"/>
    <property type="match status" value="1"/>
</dbReference>
<sequence length="442" mass="52030">MEEERGGGTESDLKMLSNETKFNDRFYRLRKINKFTDCSFKIQNRVLNCHKLILSAASPVFEAMMYGSFSHDMTNSILITDISYETFELFMNFIYTGELQLKENNEIECLVEMSYCAQKYLIDELRNLCIDQLTKMINRENVFKFLQNSFDRHLEDFLMSCLYFFVDSLETGTSFCNTMLNNSNSNHLSSQCIEFLAKNLIDYFGEREEVLCLIKAWTIRQCHVDRISPTVDSTTTNTKLLNLDNSLYSKITKMKAGFFDVSADKISKSFLRVYYKPIRQLIIDHNQMSFDVNISFKRFVTIKSFTINSRLVPEQHDFCDMSKQTYTEKLTIEILDKNSNESIYKQHHTIDNVTFNESFKIKFNERMILFPYHIYIVKIQWNEDSIGFEYPRAIFSLIEKANDEKLDDNGNPLSIVQFHEYNYCYNFPFGSIVQGINYDVIL</sequence>
<dbReference type="SUPFAM" id="SSF54695">
    <property type="entry name" value="POZ domain"/>
    <property type="match status" value="1"/>
</dbReference>
<dbReference type="Gene3D" id="3.30.710.10">
    <property type="entry name" value="Potassium Channel Kv1.1, Chain A"/>
    <property type="match status" value="1"/>
</dbReference>
<dbReference type="PANTHER" id="PTHR24410:SF47">
    <property type="entry name" value="BTB DOMAIN-CONTAINING PROTEIN"/>
    <property type="match status" value="1"/>
</dbReference>
<evidence type="ECO:0000313" key="2">
    <source>
        <dbReference type="EMBL" id="KAG5680727.1"/>
    </source>
</evidence>
<proteinExistence type="predicted"/>
<accession>A0A9J6CFP6</accession>
<evidence type="ECO:0000313" key="3">
    <source>
        <dbReference type="Proteomes" id="UP001107558"/>
    </source>
</evidence>